<protein>
    <submittedName>
        <fullName evidence="1">476_t:CDS:1</fullName>
    </submittedName>
</protein>
<gene>
    <name evidence="1" type="ORF">FWILDA_LOCUS1581</name>
</gene>
<sequence>MAFYMKFYLHLITRKISKERKNCAEFGRGFKRSCSGTSRKRSILVPLSTTLTKGYTDNCRFMGREDLTGYPNITDDGKVVVKCRAIQNGLGWPDENKSTSVDLFKTKNGEE</sequence>
<reference evidence="1" key="1">
    <citation type="submission" date="2022-08" db="EMBL/GenBank/DDBJ databases">
        <authorList>
            <person name="Kallberg Y."/>
            <person name="Tangrot J."/>
            <person name="Rosling A."/>
        </authorList>
    </citation>
    <scope>NUCLEOTIDE SEQUENCE</scope>
    <source>
        <strain evidence="1">Wild A</strain>
    </source>
</reference>
<organism evidence="1 2">
    <name type="scientific">Funneliformis geosporum</name>
    <dbReference type="NCBI Taxonomy" id="1117311"/>
    <lineage>
        <taxon>Eukaryota</taxon>
        <taxon>Fungi</taxon>
        <taxon>Fungi incertae sedis</taxon>
        <taxon>Mucoromycota</taxon>
        <taxon>Glomeromycotina</taxon>
        <taxon>Glomeromycetes</taxon>
        <taxon>Glomerales</taxon>
        <taxon>Glomeraceae</taxon>
        <taxon>Funneliformis</taxon>
    </lineage>
</organism>
<dbReference type="AlphaFoldDB" id="A0A9W4WQI5"/>
<dbReference type="Proteomes" id="UP001153678">
    <property type="component" value="Unassembled WGS sequence"/>
</dbReference>
<comment type="caution">
    <text evidence="1">The sequence shown here is derived from an EMBL/GenBank/DDBJ whole genome shotgun (WGS) entry which is preliminary data.</text>
</comment>
<evidence type="ECO:0000313" key="2">
    <source>
        <dbReference type="Proteomes" id="UP001153678"/>
    </source>
</evidence>
<accession>A0A9W4WQI5</accession>
<keyword evidence="2" id="KW-1185">Reference proteome</keyword>
<name>A0A9W4WQI5_9GLOM</name>
<proteinExistence type="predicted"/>
<dbReference type="EMBL" id="CAMKVN010000157">
    <property type="protein sequence ID" value="CAI2164464.1"/>
    <property type="molecule type" value="Genomic_DNA"/>
</dbReference>
<evidence type="ECO:0000313" key="1">
    <source>
        <dbReference type="EMBL" id="CAI2164464.1"/>
    </source>
</evidence>